<dbReference type="eggNOG" id="ENOG502QSDW">
    <property type="taxonomic scope" value="Eukaryota"/>
</dbReference>
<feature type="compositionally biased region" description="Basic and acidic residues" evidence="1">
    <location>
        <begin position="483"/>
        <end position="493"/>
    </location>
</feature>
<evidence type="ECO:0000256" key="2">
    <source>
        <dbReference type="SAM" id="Phobius"/>
    </source>
</evidence>
<feature type="transmembrane region" description="Helical" evidence="2">
    <location>
        <begin position="170"/>
        <end position="189"/>
    </location>
</feature>
<dbReference type="GeneID" id="16069018"/>
<feature type="transmembrane region" description="Helical" evidence="2">
    <location>
        <begin position="209"/>
        <end position="233"/>
    </location>
</feature>
<accession>F2UQG2</accession>
<dbReference type="InParanoid" id="F2UQG2"/>
<feature type="transmembrane region" description="Helical" evidence="2">
    <location>
        <begin position="375"/>
        <end position="396"/>
    </location>
</feature>
<feature type="transmembrane region" description="Helical" evidence="2">
    <location>
        <begin position="311"/>
        <end position="338"/>
    </location>
</feature>
<dbReference type="KEGG" id="sre:PTSG_10151"/>
<protein>
    <recommendedName>
        <fullName evidence="5">Amino acid transporter transmembrane domain-containing protein</fullName>
    </recommendedName>
</protein>
<feature type="transmembrane region" description="Helical" evidence="2">
    <location>
        <begin position="350"/>
        <end position="369"/>
    </location>
</feature>
<gene>
    <name evidence="3" type="ORF">PTSG_10151</name>
</gene>
<evidence type="ECO:0000313" key="4">
    <source>
        <dbReference type="Proteomes" id="UP000007799"/>
    </source>
</evidence>
<organism evidence="4">
    <name type="scientific">Salpingoeca rosetta (strain ATCC 50818 / BSB-021)</name>
    <dbReference type="NCBI Taxonomy" id="946362"/>
    <lineage>
        <taxon>Eukaryota</taxon>
        <taxon>Choanoflagellata</taxon>
        <taxon>Craspedida</taxon>
        <taxon>Salpingoecidae</taxon>
        <taxon>Salpingoeca</taxon>
    </lineage>
</organism>
<dbReference type="OrthoDB" id="294541at2759"/>
<keyword evidence="4" id="KW-1185">Reference proteome</keyword>
<evidence type="ECO:0000313" key="3">
    <source>
        <dbReference type="EMBL" id="EGD79867.1"/>
    </source>
</evidence>
<dbReference type="OMA" id="IPGNEHF"/>
<feature type="transmembrane region" description="Helical" evidence="2">
    <location>
        <begin position="543"/>
        <end position="563"/>
    </location>
</feature>
<feature type="compositionally biased region" description="Low complexity" evidence="1">
    <location>
        <begin position="426"/>
        <end position="437"/>
    </location>
</feature>
<name>F2UQG2_SALR5</name>
<feature type="transmembrane region" description="Helical" evidence="2">
    <location>
        <begin position="139"/>
        <end position="158"/>
    </location>
</feature>
<sequence length="581" mass="63513">MFAESGWLLPTIFFMLIWAMSSLSTTMYCEAMRKIPGNEHFRGRIEYSSIVAYYFGRKAYIAAQIGLNGALQSLNVISVIQSAQVMDNAISAIFGHSCGVNVSPFALEINGTRLHESVKGWSCIDTNDIESGNAWGCHLIVSMGFLVALAIAIPMGYFKLDDNMIVQKVAFVLTLLCWLVWLVACFFSSEFGSGGDWHIPAVTDASLSYTSQAGVLGTILFNFGFVTTVPSWVNEKRPSVSVNRVVWLSTFLCNAVFFIMGIPPAMAFSQYLAGPATGQCAEGHGCAQSIMDIYTSHRAPEMLRHNRAANFILQMSVYLFPIVAVLSSIPVFSIVIKYNCVENGWSHRSAFAWGVLFPWVIAIPLLYQPDALNQFITFSSLIFVSFTDFIVPWALYMKLQRREQSGLVAYEEGERVDSDDDDDDNNNNSNTATSAAGGRRGRRSDVHVEDGSSTGVGLNVSTSINSPLEQSRPRMQGYGTHADAGHVYRSTHEGDEESPLLSHPQPHDGDTDVSSSTSASSEPFAPTHYALPPSWHLSHNHKFYSALALVLLMTAAAIAGTVLQIETTASTSWDCAAVGQS</sequence>
<feature type="transmembrane region" description="Helical" evidence="2">
    <location>
        <begin position="7"/>
        <end position="28"/>
    </location>
</feature>
<keyword evidence="2" id="KW-0472">Membrane</keyword>
<evidence type="ECO:0000256" key="1">
    <source>
        <dbReference type="SAM" id="MobiDB-lite"/>
    </source>
</evidence>
<keyword evidence="2" id="KW-1133">Transmembrane helix</keyword>
<dbReference type="RefSeq" id="XP_004988488.1">
    <property type="nucleotide sequence ID" value="XM_004988431.1"/>
</dbReference>
<reference evidence="3" key="1">
    <citation type="submission" date="2009-08" db="EMBL/GenBank/DDBJ databases">
        <title>Annotation of Salpingoeca rosetta.</title>
        <authorList>
            <consortium name="The Broad Institute Genome Sequencing Platform"/>
            <person name="Russ C."/>
            <person name="Cuomo C."/>
            <person name="Burger G."/>
            <person name="Gray M.W."/>
            <person name="Holland P.W.H."/>
            <person name="King N."/>
            <person name="Lang F.B.F."/>
            <person name="Roger A.J."/>
            <person name="Ruiz-Trillo I."/>
            <person name="Young S.K."/>
            <person name="Zeng Q."/>
            <person name="Gargeya S."/>
            <person name="Alvarado L."/>
            <person name="Berlin A."/>
            <person name="Chapman S.B."/>
            <person name="Chen Z."/>
            <person name="Freedman E."/>
            <person name="Gellesch M."/>
            <person name="Goldberg J."/>
            <person name="Griggs A."/>
            <person name="Gujja S."/>
            <person name="Heilman E."/>
            <person name="Heiman D."/>
            <person name="Howarth C."/>
            <person name="Mehta T."/>
            <person name="Neiman D."/>
            <person name="Pearson M."/>
            <person name="Roberts A."/>
            <person name="Saif S."/>
            <person name="Shea T."/>
            <person name="Shenoy N."/>
            <person name="Sisk P."/>
            <person name="Stolte C."/>
            <person name="Sykes S."/>
            <person name="White J."/>
            <person name="Yandava C."/>
            <person name="Haas B."/>
            <person name="Nusbaum C."/>
            <person name="Birren B."/>
        </authorList>
    </citation>
    <scope>NUCLEOTIDE SEQUENCE [LARGE SCALE GENOMIC DNA]</scope>
    <source>
        <strain evidence="3">ATCC 50818</strain>
    </source>
</reference>
<keyword evidence="2" id="KW-0812">Transmembrane</keyword>
<feature type="compositionally biased region" description="Polar residues" evidence="1">
    <location>
        <begin position="451"/>
        <end position="469"/>
    </location>
</feature>
<evidence type="ECO:0008006" key="5">
    <source>
        <dbReference type="Google" id="ProtNLM"/>
    </source>
</evidence>
<proteinExistence type="predicted"/>
<dbReference type="AlphaFoldDB" id="F2UQG2"/>
<dbReference type="PANTHER" id="PTHR16189">
    <property type="entry name" value="TRANSMEMBRANE PROTEIN 104-RELATED"/>
    <property type="match status" value="1"/>
</dbReference>
<feature type="transmembrane region" description="Helical" evidence="2">
    <location>
        <begin position="245"/>
        <end position="266"/>
    </location>
</feature>
<feature type="region of interest" description="Disordered" evidence="1">
    <location>
        <begin position="414"/>
        <end position="525"/>
    </location>
</feature>
<dbReference type="STRING" id="946362.F2UQG2"/>
<dbReference type="Proteomes" id="UP000007799">
    <property type="component" value="Unassembled WGS sequence"/>
</dbReference>
<dbReference type="PANTHER" id="PTHR16189:SF3">
    <property type="entry name" value="AMINO ACID TRANSPORTER TRANSMEMBRANE DOMAIN-CONTAINING PROTEIN"/>
    <property type="match status" value="1"/>
</dbReference>
<dbReference type="EMBL" id="GL832989">
    <property type="protein sequence ID" value="EGD79867.1"/>
    <property type="molecule type" value="Genomic_DNA"/>
</dbReference>